<comment type="similarity">
    <text evidence="2 6">Belongs to the SURF1 family.</text>
</comment>
<sequence>MEYSQSPSAVRAQPLRRFRPGWLPTLVVAVLLPVLVMLGFWQLARAEEKRHLLASYDARRTAEPMPISQLENTADKAYRRVHLSGHFDAEHSVLLDNRTRDGQAGVELLQPFYDQASNLWLLVNRGWLPWPDRRTAAHYTTPPTLESLDAWVYVPPGASFQLQADAHSDQWPLLVNAVHPQALWQQLGRTGLAYEVRLEPSPAAYQADWPVVAMGPERHQAYAVQWFALAAALLGLFVYFGFHAAPKHEPILGEQQ</sequence>
<keyword evidence="5 6" id="KW-0472">Membrane</keyword>
<evidence type="ECO:0000313" key="8">
    <source>
        <dbReference type="Proteomes" id="UP001143328"/>
    </source>
</evidence>
<reference evidence="7" key="2">
    <citation type="submission" date="2023-01" db="EMBL/GenBank/DDBJ databases">
        <authorList>
            <person name="Sun Q."/>
            <person name="Evtushenko L."/>
        </authorList>
    </citation>
    <scope>NUCLEOTIDE SEQUENCE</scope>
    <source>
        <strain evidence="7">VKM B-2935</strain>
    </source>
</reference>
<dbReference type="Pfam" id="PF02104">
    <property type="entry name" value="SURF1"/>
    <property type="match status" value="1"/>
</dbReference>
<dbReference type="CDD" id="cd06662">
    <property type="entry name" value="SURF1"/>
    <property type="match status" value="1"/>
</dbReference>
<comment type="caution">
    <text evidence="7">The sequence shown here is derived from an EMBL/GenBank/DDBJ whole genome shotgun (WGS) entry which is preliminary data.</text>
</comment>
<evidence type="ECO:0000256" key="4">
    <source>
        <dbReference type="ARBA" id="ARBA00022989"/>
    </source>
</evidence>
<evidence type="ECO:0000256" key="1">
    <source>
        <dbReference type="ARBA" id="ARBA00004370"/>
    </source>
</evidence>
<dbReference type="EMBL" id="BSFN01000001">
    <property type="protein sequence ID" value="GLK87477.1"/>
    <property type="molecule type" value="Genomic_DNA"/>
</dbReference>
<organism evidence="7 8">
    <name type="scientific">Pseudomonas turukhanskensis</name>
    <dbReference type="NCBI Taxonomy" id="1806536"/>
    <lineage>
        <taxon>Bacteria</taxon>
        <taxon>Pseudomonadati</taxon>
        <taxon>Pseudomonadota</taxon>
        <taxon>Gammaproteobacteria</taxon>
        <taxon>Pseudomonadales</taxon>
        <taxon>Pseudomonadaceae</taxon>
        <taxon>Pseudomonas</taxon>
    </lineage>
</organism>
<evidence type="ECO:0000256" key="2">
    <source>
        <dbReference type="ARBA" id="ARBA00007165"/>
    </source>
</evidence>
<keyword evidence="8" id="KW-1185">Reference proteome</keyword>
<keyword evidence="6" id="KW-1003">Cell membrane</keyword>
<keyword evidence="4 6" id="KW-1133">Transmembrane helix</keyword>
<dbReference type="PANTHER" id="PTHR23427:SF2">
    <property type="entry name" value="SURFEIT LOCUS PROTEIN 1"/>
    <property type="match status" value="1"/>
</dbReference>
<feature type="transmembrane region" description="Helical" evidence="6">
    <location>
        <begin position="20"/>
        <end position="41"/>
    </location>
</feature>
<name>A0A9W6NE81_9PSED</name>
<dbReference type="Proteomes" id="UP001143328">
    <property type="component" value="Unassembled WGS sequence"/>
</dbReference>
<gene>
    <name evidence="7" type="ORF">GCM10017655_05390</name>
</gene>
<keyword evidence="3 6" id="KW-0812">Transmembrane</keyword>
<dbReference type="InterPro" id="IPR002994">
    <property type="entry name" value="Surf1/Shy1"/>
</dbReference>
<evidence type="ECO:0000313" key="7">
    <source>
        <dbReference type="EMBL" id="GLK87477.1"/>
    </source>
</evidence>
<dbReference type="GO" id="GO:0005886">
    <property type="term" value="C:plasma membrane"/>
    <property type="evidence" value="ECO:0007669"/>
    <property type="project" value="UniProtKB-SubCell"/>
</dbReference>
<dbReference type="PROSITE" id="PS50895">
    <property type="entry name" value="SURF1"/>
    <property type="match status" value="1"/>
</dbReference>
<accession>A0A9W6NE81</accession>
<protein>
    <recommendedName>
        <fullName evidence="6">SURF1-like protein</fullName>
    </recommendedName>
</protein>
<evidence type="ECO:0000256" key="3">
    <source>
        <dbReference type="ARBA" id="ARBA00022692"/>
    </source>
</evidence>
<dbReference type="PANTHER" id="PTHR23427">
    <property type="entry name" value="SURFEIT LOCUS PROTEIN"/>
    <property type="match status" value="1"/>
</dbReference>
<proteinExistence type="inferred from homology"/>
<reference evidence="7" key="1">
    <citation type="journal article" date="2014" name="Int. J. Syst. Evol. Microbiol.">
        <title>Complete genome sequence of Corynebacterium casei LMG S-19264T (=DSM 44701T), isolated from a smear-ripened cheese.</title>
        <authorList>
            <consortium name="US DOE Joint Genome Institute (JGI-PGF)"/>
            <person name="Walter F."/>
            <person name="Albersmeier A."/>
            <person name="Kalinowski J."/>
            <person name="Ruckert C."/>
        </authorList>
    </citation>
    <scope>NUCLEOTIDE SEQUENCE</scope>
    <source>
        <strain evidence="7">VKM B-2935</strain>
    </source>
</reference>
<dbReference type="InterPro" id="IPR045214">
    <property type="entry name" value="Surf1/Surf4"/>
</dbReference>
<comment type="subcellular location">
    <subcellularLocation>
        <location evidence="6">Cell membrane</location>
        <topology evidence="6">Multi-pass membrane protein</topology>
    </subcellularLocation>
    <subcellularLocation>
        <location evidence="1">Membrane</location>
    </subcellularLocation>
</comment>
<feature type="transmembrane region" description="Helical" evidence="6">
    <location>
        <begin position="223"/>
        <end position="242"/>
    </location>
</feature>
<dbReference type="AlphaFoldDB" id="A0A9W6NE81"/>
<evidence type="ECO:0000256" key="6">
    <source>
        <dbReference type="RuleBase" id="RU363076"/>
    </source>
</evidence>
<evidence type="ECO:0000256" key="5">
    <source>
        <dbReference type="ARBA" id="ARBA00023136"/>
    </source>
</evidence>